<evidence type="ECO:0000313" key="9">
    <source>
        <dbReference type="EMBL" id="KIW54096.1"/>
    </source>
</evidence>
<dbReference type="GO" id="GO:0007005">
    <property type="term" value="P:mitochondrion organization"/>
    <property type="evidence" value="ECO:0007669"/>
    <property type="project" value="InterPro"/>
</dbReference>
<evidence type="ECO:0000256" key="1">
    <source>
        <dbReference type="ARBA" id="ARBA00003757"/>
    </source>
</evidence>
<dbReference type="GeneID" id="25328390"/>
<dbReference type="AlphaFoldDB" id="A0A0D2BNE3"/>
<sequence>MKSLRFNLARRAITLQLTSGTSRYGPKPEPSSGEADGVIQESYFTYSENEQSVVDHDVHFRPGIGADGHETYTPRTVIYDLKGGFGTLRKFNALYEIEDEPLHGLWDGTTATHREEAIQPSDYQRRLDMGLPTSQLRDSDVRYWSDFNRVYYNPKSIVQLQEYELNSQIMPFENWEAGEDLFQSLDKEFDLLDRDIRPFVEECDQMQGFQVLTGADDAWGGFAAKYLDTLRDEYGKTSMWVWGIEDCTRVVRQKQLQRACNTAKSLKSIGQLASVYVRIAAPPSTLPGYVKLRSGSDWETTALLCAGFESATLPTRFRADGQKRGSLSLLEDTLNTSDNQNLFELQAKVGHATREANGVSNGEIHGSNGRMQPEENGAADWQPQPAQFDLEYLPRMRDSSVVGPGHIFAQIECERGRSEHDPFSLSLSPEDRLRRRLNEESVVEIYQTGLQFPLLETFPNRLIETNRQHENGLDISTALACNSRMKDHILELRNATCRMMPLGERESLYSDLSQMAQNYSFGFESGTDTGEDD</sequence>
<dbReference type="EMBL" id="KN847320">
    <property type="protein sequence ID" value="KIW54096.1"/>
    <property type="molecule type" value="Genomic_DNA"/>
</dbReference>
<dbReference type="InterPro" id="IPR049942">
    <property type="entry name" value="DML1/Misato"/>
</dbReference>
<dbReference type="SUPFAM" id="SSF52490">
    <property type="entry name" value="Tubulin nucleotide-binding domain-like"/>
    <property type="match status" value="1"/>
</dbReference>
<evidence type="ECO:0000256" key="6">
    <source>
        <dbReference type="ARBA" id="ARBA00023128"/>
    </source>
</evidence>
<protein>
    <recommendedName>
        <fullName evidence="4">Protein DML1</fullName>
    </recommendedName>
    <alternativeName>
        <fullName evidence="5">Protein dml1</fullName>
    </alternativeName>
</protein>
<evidence type="ECO:0000259" key="7">
    <source>
        <dbReference type="Pfam" id="PF10644"/>
    </source>
</evidence>
<name>A0A0D2BNE3_9EURO</name>
<feature type="domain" description="Misato Segment II tubulin-like" evidence="7">
    <location>
        <begin position="39"/>
        <end position="128"/>
    </location>
</feature>
<dbReference type="Pfam" id="PF10644">
    <property type="entry name" value="Misat_Tub_SegII"/>
    <property type="match status" value="1"/>
</dbReference>
<evidence type="ECO:0000256" key="3">
    <source>
        <dbReference type="ARBA" id="ARBA00008507"/>
    </source>
</evidence>
<dbReference type="Gene3D" id="3.40.50.1440">
    <property type="entry name" value="Tubulin/FtsZ, GTPase domain"/>
    <property type="match status" value="1"/>
</dbReference>
<dbReference type="Pfam" id="PF14881">
    <property type="entry name" value="Tubulin_3"/>
    <property type="match status" value="1"/>
</dbReference>
<dbReference type="InterPro" id="IPR029209">
    <property type="entry name" value="DML1/Misato_tubulin"/>
</dbReference>
<proteinExistence type="inferred from homology"/>
<evidence type="ECO:0000256" key="2">
    <source>
        <dbReference type="ARBA" id="ARBA00004173"/>
    </source>
</evidence>
<dbReference type="Proteomes" id="UP000054342">
    <property type="component" value="Unassembled WGS sequence"/>
</dbReference>
<evidence type="ECO:0000256" key="4">
    <source>
        <dbReference type="ARBA" id="ARBA00014097"/>
    </source>
</evidence>
<dbReference type="PANTHER" id="PTHR13391:SF0">
    <property type="entry name" value="PROTEIN MISATO HOMOLOG 1"/>
    <property type="match status" value="1"/>
</dbReference>
<keyword evidence="6" id="KW-0496">Mitochondrion</keyword>
<dbReference type="STRING" id="348802.A0A0D2BNE3"/>
<comment type="subcellular location">
    <subcellularLocation>
        <location evidence="2">Mitochondrion</location>
    </subcellularLocation>
</comment>
<dbReference type="GO" id="GO:0005739">
    <property type="term" value="C:mitochondrion"/>
    <property type="evidence" value="ECO:0007669"/>
    <property type="project" value="UniProtKB-SubCell"/>
</dbReference>
<dbReference type="InterPro" id="IPR019605">
    <property type="entry name" value="Misato_II_tubulin-like"/>
</dbReference>
<dbReference type="OrthoDB" id="271881at2759"/>
<evidence type="ECO:0000256" key="5">
    <source>
        <dbReference type="ARBA" id="ARBA00022030"/>
    </source>
</evidence>
<evidence type="ECO:0000313" key="10">
    <source>
        <dbReference type="Proteomes" id="UP000054342"/>
    </source>
</evidence>
<keyword evidence="10" id="KW-1185">Reference proteome</keyword>
<organism evidence="9 10">
    <name type="scientific">Exophiala xenobiotica</name>
    <dbReference type="NCBI Taxonomy" id="348802"/>
    <lineage>
        <taxon>Eukaryota</taxon>
        <taxon>Fungi</taxon>
        <taxon>Dikarya</taxon>
        <taxon>Ascomycota</taxon>
        <taxon>Pezizomycotina</taxon>
        <taxon>Eurotiomycetes</taxon>
        <taxon>Chaetothyriomycetidae</taxon>
        <taxon>Chaetothyriales</taxon>
        <taxon>Herpotrichiellaceae</taxon>
        <taxon>Exophiala</taxon>
    </lineage>
</organism>
<dbReference type="InterPro" id="IPR036525">
    <property type="entry name" value="Tubulin/FtsZ_GTPase_sf"/>
</dbReference>
<dbReference type="RefSeq" id="XP_013314681.1">
    <property type="nucleotide sequence ID" value="XM_013459227.1"/>
</dbReference>
<evidence type="ECO:0000259" key="8">
    <source>
        <dbReference type="Pfam" id="PF14881"/>
    </source>
</evidence>
<comment type="function">
    <text evidence="1">Involved in the partitioning of the mitochondrial organelle and mitochondrial DNA (mtDNA) inheritance.</text>
</comment>
<feature type="domain" description="DML1/Misato tubulin" evidence="8">
    <location>
        <begin position="134"/>
        <end position="316"/>
    </location>
</feature>
<reference evidence="9 10" key="1">
    <citation type="submission" date="2015-01" db="EMBL/GenBank/DDBJ databases">
        <title>The Genome Sequence of Exophiala xenobiotica CBS118157.</title>
        <authorList>
            <consortium name="The Broad Institute Genomics Platform"/>
            <person name="Cuomo C."/>
            <person name="de Hoog S."/>
            <person name="Gorbushina A."/>
            <person name="Stielow B."/>
            <person name="Teixiera M."/>
            <person name="Abouelleil A."/>
            <person name="Chapman S.B."/>
            <person name="Priest M."/>
            <person name="Young S.K."/>
            <person name="Wortman J."/>
            <person name="Nusbaum C."/>
            <person name="Birren B."/>
        </authorList>
    </citation>
    <scope>NUCLEOTIDE SEQUENCE [LARGE SCALE GENOMIC DNA]</scope>
    <source>
        <strain evidence="9 10">CBS 118157</strain>
    </source>
</reference>
<dbReference type="PANTHER" id="PTHR13391">
    <property type="entry name" value="MITOCHONDRIAL DISTRIBUTION REGULATOR MISATO"/>
    <property type="match status" value="1"/>
</dbReference>
<accession>A0A0D2BNE3</accession>
<gene>
    <name evidence="9" type="ORF">PV05_06482</name>
</gene>
<comment type="similarity">
    <text evidence="3">Belongs to the misato family.</text>
</comment>